<comment type="caution">
    <text evidence="6">The sequence shown here is derived from an EMBL/GenBank/DDBJ whole genome shotgun (WGS) entry which is preliminary data.</text>
</comment>
<dbReference type="PANTHER" id="PTHR30055">
    <property type="entry name" value="HTH-TYPE TRANSCRIPTIONAL REGULATOR RUTR"/>
    <property type="match status" value="1"/>
</dbReference>
<dbReference type="InterPro" id="IPR049445">
    <property type="entry name" value="TetR_SbtR-like_C"/>
</dbReference>
<dbReference type="EMBL" id="PDJH01000001">
    <property type="protein sequence ID" value="PFG36648.1"/>
    <property type="molecule type" value="Genomic_DNA"/>
</dbReference>
<dbReference type="InterPro" id="IPR036271">
    <property type="entry name" value="Tet_transcr_reg_TetR-rel_C_sf"/>
</dbReference>
<dbReference type="Proteomes" id="UP000221394">
    <property type="component" value="Unassembled WGS sequence"/>
</dbReference>
<keyword evidence="1" id="KW-0805">Transcription regulation</keyword>
<keyword evidence="2 4" id="KW-0238">DNA-binding</keyword>
<evidence type="ECO:0000256" key="1">
    <source>
        <dbReference type="ARBA" id="ARBA00023015"/>
    </source>
</evidence>
<dbReference type="GO" id="GO:0003700">
    <property type="term" value="F:DNA-binding transcription factor activity"/>
    <property type="evidence" value="ECO:0007669"/>
    <property type="project" value="TreeGrafter"/>
</dbReference>
<evidence type="ECO:0000256" key="2">
    <source>
        <dbReference type="ARBA" id="ARBA00023125"/>
    </source>
</evidence>
<proteinExistence type="predicted"/>
<sequence>MRADALRRREALITAAREQFLRHGDAVALEAVAARAGVGIATLYRNFPSRQDLIDATACAVLADMLRVAQVARVGLGSDPDGAWRTFVADLVDLRLGSVITALTHAPGTDPSPQVTEAQGRAEREIDSVLVLARKAGLLREDVGLTEFVLVVAHLSQPPTLRTPGAFPGFSARLMAMLLAGMRPDGTPLPDSEAGPGC</sequence>
<dbReference type="RefSeq" id="WP_169924507.1">
    <property type="nucleotide sequence ID" value="NZ_PDJH01000001.1"/>
</dbReference>
<organism evidence="6 7">
    <name type="scientific">Flavimobilis soli</name>
    <dbReference type="NCBI Taxonomy" id="442709"/>
    <lineage>
        <taxon>Bacteria</taxon>
        <taxon>Bacillati</taxon>
        <taxon>Actinomycetota</taxon>
        <taxon>Actinomycetes</taxon>
        <taxon>Micrococcales</taxon>
        <taxon>Jonesiaceae</taxon>
        <taxon>Flavimobilis</taxon>
    </lineage>
</organism>
<keyword evidence="7" id="KW-1185">Reference proteome</keyword>
<feature type="domain" description="HTH tetR-type" evidence="5">
    <location>
        <begin position="6"/>
        <end position="65"/>
    </location>
</feature>
<dbReference type="InterPro" id="IPR001647">
    <property type="entry name" value="HTH_TetR"/>
</dbReference>
<accession>A0A2A9ECJ0</accession>
<dbReference type="Pfam" id="PF00440">
    <property type="entry name" value="TetR_N"/>
    <property type="match status" value="1"/>
</dbReference>
<dbReference type="Pfam" id="PF21597">
    <property type="entry name" value="TetR_C_43"/>
    <property type="match status" value="1"/>
</dbReference>
<feature type="DNA-binding region" description="H-T-H motif" evidence="4">
    <location>
        <begin position="28"/>
        <end position="47"/>
    </location>
</feature>
<dbReference type="AlphaFoldDB" id="A0A2A9ECJ0"/>
<evidence type="ECO:0000259" key="5">
    <source>
        <dbReference type="PROSITE" id="PS50977"/>
    </source>
</evidence>
<dbReference type="InterPro" id="IPR050109">
    <property type="entry name" value="HTH-type_TetR-like_transc_reg"/>
</dbReference>
<evidence type="ECO:0000256" key="3">
    <source>
        <dbReference type="ARBA" id="ARBA00023163"/>
    </source>
</evidence>
<evidence type="ECO:0000256" key="4">
    <source>
        <dbReference type="PROSITE-ProRule" id="PRU00335"/>
    </source>
</evidence>
<dbReference type="InterPro" id="IPR009057">
    <property type="entry name" value="Homeodomain-like_sf"/>
</dbReference>
<gene>
    <name evidence="6" type="ORF">ATL41_1380</name>
</gene>
<name>A0A2A9ECJ0_9MICO</name>
<reference evidence="6 7" key="1">
    <citation type="submission" date="2017-10" db="EMBL/GenBank/DDBJ databases">
        <title>Sequencing the genomes of 1000 actinobacteria strains.</title>
        <authorList>
            <person name="Klenk H.-P."/>
        </authorList>
    </citation>
    <scope>NUCLEOTIDE SEQUENCE [LARGE SCALE GENOMIC DNA]</scope>
    <source>
        <strain evidence="6 7">DSM 21574</strain>
    </source>
</reference>
<dbReference type="PRINTS" id="PR00455">
    <property type="entry name" value="HTHTETR"/>
</dbReference>
<dbReference type="SUPFAM" id="SSF46689">
    <property type="entry name" value="Homeodomain-like"/>
    <property type="match status" value="1"/>
</dbReference>
<keyword evidence="3" id="KW-0804">Transcription</keyword>
<evidence type="ECO:0000313" key="6">
    <source>
        <dbReference type="EMBL" id="PFG36648.1"/>
    </source>
</evidence>
<protein>
    <submittedName>
        <fullName evidence="6">TetR family transcriptional regulator</fullName>
    </submittedName>
</protein>
<dbReference type="SUPFAM" id="SSF48498">
    <property type="entry name" value="Tetracyclin repressor-like, C-terminal domain"/>
    <property type="match status" value="1"/>
</dbReference>
<dbReference type="PANTHER" id="PTHR30055:SF234">
    <property type="entry name" value="HTH-TYPE TRANSCRIPTIONAL REGULATOR BETI"/>
    <property type="match status" value="1"/>
</dbReference>
<evidence type="ECO:0000313" key="7">
    <source>
        <dbReference type="Proteomes" id="UP000221394"/>
    </source>
</evidence>
<dbReference type="PROSITE" id="PS50977">
    <property type="entry name" value="HTH_TETR_2"/>
    <property type="match status" value="1"/>
</dbReference>
<dbReference type="GO" id="GO:0000976">
    <property type="term" value="F:transcription cis-regulatory region binding"/>
    <property type="evidence" value="ECO:0007669"/>
    <property type="project" value="TreeGrafter"/>
</dbReference>
<dbReference type="Gene3D" id="1.10.357.10">
    <property type="entry name" value="Tetracycline Repressor, domain 2"/>
    <property type="match status" value="1"/>
</dbReference>